<feature type="transmembrane region" description="Helical" evidence="6">
    <location>
        <begin position="431"/>
        <end position="452"/>
    </location>
</feature>
<evidence type="ECO:0000256" key="5">
    <source>
        <dbReference type="SAM" id="MobiDB-lite"/>
    </source>
</evidence>
<dbReference type="InterPro" id="IPR011701">
    <property type="entry name" value="MFS"/>
</dbReference>
<feature type="transmembrane region" description="Helical" evidence="6">
    <location>
        <begin position="464"/>
        <end position="485"/>
    </location>
</feature>
<dbReference type="EMBL" id="VENP01000003">
    <property type="protein sequence ID" value="TNU76863.1"/>
    <property type="molecule type" value="Genomic_DNA"/>
</dbReference>
<evidence type="ECO:0000256" key="2">
    <source>
        <dbReference type="ARBA" id="ARBA00022692"/>
    </source>
</evidence>
<reference evidence="8 9" key="1">
    <citation type="submission" date="2019-06" db="EMBL/GenBank/DDBJ databases">
        <title>Draft genome sequence of Miniimonas arenae KCTC 19750T isolated from sea sand.</title>
        <authorList>
            <person name="Park S.-J."/>
        </authorList>
    </citation>
    <scope>NUCLEOTIDE SEQUENCE [LARGE SCALE GENOMIC DNA]</scope>
    <source>
        <strain evidence="8 9">KCTC 19750</strain>
    </source>
</reference>
<evidence type="ECO:0000259" key="7">
    <source>
        <dbReference type="PROSITE" id="PS50850"/>
    </source>
</evidence>
<feature type="transmembrane region" description="Helical" evidence="6">
    <location>
        <begin position="497"/>
        <end position="521"/>
    </location>
</feature>
<dbReference type="Proteomes" id="UP000313849">
    <property type="component" value="Unassembled WGS sequence"/>
</dbReference>
<feature type="transmembrane region" description="Helical" evidence="6">
    <location>
        <begin position="207"/>
        <end position="229"/>
    </location>
</feature>
<feature type="transmembrane region" description="Helical" evidence="6">
    <location>
        <begin position="533"/>
        <end position="556"/>
    </location>
</feature>
<feature type="transmembrane region" description="Helical" evidence="6">
    <location>
        <begin position="371"/>
        <end position="390"/>
    </location>
</feature>
<dbReference type="PRINTS" id="PR01036">
    <property type="entry name" value="TCRTETB"/>
</dbReference>
<dbReference type="PANTHER" id="PTHR23501">
    <property type="entry name" value="MAJOR FACILITATOR SUPERFAMILY"/>
    <property type="match status" value="1"/>
</dbReference>
<proteinExistence type="predicted"/>
<organism evidence="8 9">
    <name type="scientific">Miniimonas arenae</name>
    <dbReference type="NCBI Taxonomy" id="676201"/>
    <lineage>
        <taxon>Bacteria</taxon>
        <taxon>Bacillati</taxon>
        <taxon>Actinomycetota</taxon>
        <taxon>Actinomycetes</taxon>
        <taxon>Micrococcales</taxon>
        <taxon>Beutenbergiaceae</taxon>
        <taxon>Miniimonas</taxon>
    </lineage>
</organism>
<feature type="transmembrane region" description="Helical" evidence="6">
    <location>
        <begin position="562"/>
        <end position="581"/>
    </location>
</feature>
<protein>
    <submittedName>
        <fullName evidence="8">MFS transporter</fullName>
    </submittedName>
</protein>
<feature type="transmembrane region" description="Helical" evidence="6">
    <location>
        <begin position="342"/>
        <end position="359"/>
    </location>
</feature>
<dbReference type="OrthoDB" id="9778875at2"/>
<dbReference type="GO" id="GO:0005886">
    <property type="term" value="C:plasma membrane"/>
    <property type="evidence" value="ECO:0007669"/>
    <property type="project" value="UniProtKB-SubCell"/>
</dbReference>
<feature type="transmembrane region" description="Helical" evidence="6">
    <location>
        <begin position="173"/>
        <end position="195"/>
    </location>
</feature>
<dbReference type="InterPro" id="IPR020846">
    <property type="entry name" value="MFS_dom"/>
</dbReference>
<feature type="compositionally biased region" description="Low complexity" evidence="5">
    <location>
        <begin position="47"/>
        <end position="58"/>
    </location>
</feature>
<keyword evidence="9" id="KW-1185">Reference proteome</keyword>
<evidence type="ECO:0000256" key="3">
    <source>
        <dbReference type="ARBA" id="ARBA00022989"/>
    </source>
</evidence>
<evidence type="ECO:0000256" key="1">
    <source>
        <dbReference type="ARBA" id="ARBA00004651"/>
    </source>
</evidence>
<feature type="transmembrane region" description="Helical" evidence="6">
    <location>
        <begin position="89"/>
        <end position="110"/>
    </location>
</feature>
<feature type="transmembrane region" description="Helical" evidence="6">
    <location>
        <begin position="402"/>
        <end position="419"/>
    </location>
</feature>
<dbReference type="Gene3D" id="1.20.1250.20">
    <property type="entry name" value="MFS general substrate transporter like domains"/>
    <property type="match status" value="2"/>
</dbReference>
<feature type="compositionally biased region" description="Low complexity" evidence="5">
    <location>
        <begin position="316"/>
        <end position="332"/>
    </location>
</feature>
<feature type="region of interest" description="Disordered" evidence="5">
    <location>
        <begin position="316"/>
        <end position="335"/>
    </location>
</feature>
<evidence type="ECO:0000256" key="6">
    <source>
        <dbReference type="SAM" id="Phobius"/>
    </source>
</evidence>
<keyword evidence="3 6" id="KW-1133">Transmembrane helix</keyword>
<evidence type="ECO:0000256" key="4">
    <source>
        <dbReference type="ARBA" id="ARBA00023136"/>
    </source>
</evidence>
<keyword evidence="2 6" id="KW-0812">Transmembrane</keyword>
<feature type="transmembrane region" description="Helical" evidence="6">
    <location>
        <begin position="148"/>
        <end position="167"/>
    </location>
</feature>
<evidence type="ECO:0000313" key="9">
    <source>
        <dbReference type="Proteomes" id="UP000313849"/>
    </source>
</evidence>
<feature type="transmembrane region" description="Helical" evidence="6">
    <location>
        <begin position="116"/>
        <end position="136"/>
    </location>
</feature>
<sequence length="593" mass="59269">MSATASVMVAILPEERARAPGRLAPARLRCAGGTMDGRRARGGPGGTARMTGGTTASGSPGRTAPSAGRRPAPTSLWDPRLRWTSLGSLALVLLAAFEAMAVTTVMPVVAEDLDGARLYSVAFSATLAASVIAMVVSGRWSDRSGPALPLVTATGVFVVGLVVAGTAEQMPVLVLGRFLQGLGSGAITVTLYVLVARAFPTPLHPRVFGLFSAGWVLPSMIGPLLAGVIADVWSWHWVFLGVALLIVPALALLLPVLRSLREIEAERAAESAAATGPSGAQGTPTDDSRPAVLGVPPEGAAVGASAAAELAPDAPAAPAADADADADAAATPDPTPGWNAPSTVLAVLLAVVVALALVGTGSTSELLPSPVAWLLAAGGLAVVALAVRPLLPPRTLLAGRGLPATVLARGTLAAAYFGTEVYLPLMLQREYGLTPGNAGLVLTVGAIAWFLGSMTQARLGGRVASGRLLVAGACFVTAGVAIQITTALADLGVPGALVGWLVGGIGMGLAMPRLSTLVLAYSTPRDQGLNSSALSISDAVGGSAITAVTGLVFASVGSGRTSFAAAFLLCLALAVATVLVARRAGPGSARLPA</sequence>
<name>A0A5C5BH54_9MICO</name>
<accession>A0A5C5BH54</accession>
<evidence type="ECO:0000313" key="8">
    <source>
        <dbReference type="EMBL" id="TNU76863.1"/>
    </source>
</evidence>
<dbReference type="GO" id="GO:0022857">
    <property type="term" value="F:transmembrane transporter activity"/>
    <property type="evidence" value="ECO:0007669"/>
    <property type="project" value="InterPro"/>
</dbReference>
<feature type="transmembrane region" description="Helical" evidence="6">
    <location>
        <begin position="235"/>
        <end position="257"/>
    </location>
</feature>
<dbReference type="InterPro" id="IPR036259">
    <property type="entry name" value="MFS_trans_sf"/>
</dbReference>
<feature type="region of interest" description="Disordered" evidence="5">
    <location>
        <begin position="271"/>
        <end position="294"/>
    </location>
</feature>
<dbReference type="AlphaFoldDB" id="A0A5C5BH54"/>
<comment type="caution">
    <text evidence="8">The sequence shown here is derived from an EMBL/GenBank/DDBJ whole genome shotgun (WGS) entry which is preliminary data.</text>
</comment>
<dbReference type="PANTHER" id="PTHR23501:SF154">
    <property type="entry name" value="MULTIDRUG-EFFLUX TRANSPORTER RV1634-RELATED"/>
    <property type="match status" value="1"/>
</dbReference>
<dbReference type="PROSITE" id="PS50850">
    <property type="entry name" value="MFS"/>
    <property type="match status" value="1"/>
</dbReference>
<gene>
    <name evidence="8" type="ORF">FH969_01845</name>
</gene>
<keyword evidence="4 6" id="KW-0472">Membrane</keyword>
<feature type="domain" description="Major facilitator superfamily (MFS) profile" evidence="7">
    <location>
        <begin position="84"/>
        <end position="589"/>
    </location>
</feature>
<comment type="subcellular location">
    <subcellularLocation>
        <location evidence="1">Cell membrane</location>
        <topology evidence="1">Multi-pass membrane protein</topology>
    </subcellularLocation>
</comment>
<dbReference type="SUPFAM" id="SSF103473">
    <property type="entry name" value="MFS general substrate transporter"/>
    <property type="match status" value="1"/>
</dbReference>
<dbReference type="Pfam" id="PF07690">
    <property type="entry name" value="MFS_1"/>
    <property type="match status" value="1"/>
</dbReference>
<feature type="region of interest" description="Disordered" evidence="5">
    <location>
        <begin position="29"/>
        <end position="75"/>
    </location>
</feature>